<comment type="caution">
    <text evidence="1">The sequence shown here is derived from an EMBL/GenBank/DDBJ whole genome shotgun (WGS) entry which is preliminary data.</text>
</comment>
<gene>
    <name evidence="1" type="ORF">ANN_06663</name>
</gene>
<protein>
    <submittedName>
        <fullName evidence="1">Uncharacterized protein</fullName>
    </submittedName>
</protein>
<reference evidence="1 2" key="1">
    <citation type="journal article" date="2022" name="Allergy">
        <title>Genome assembly and annotation of Periplaneta americana reveal a comprehensive cockroach allergen profile.</title>
        <authorList>
            <person name="Wang L."/>
            <person name="Xiong Q."/>
            <person name="Saelim N."/>
            <person name="Wang L."/>
            <person name="Nong W."/>
            <person name="Wan A.T."/>
            <person name="Shi M."/>
            <person name="Liu X."/>
            <person name="Cao Q."/>
            <person name="Hui J.H.L."/>
            <person name="Sookrung N."/>
            <person name="Leung T.F."/>
            <person name="Tungtrongchitr A."/>
            <person name="Tsui S.K.W."/>
        </authorList>
    </citation>
    <scope>NUCLEOTIDE SEQUENCE [LARGE SCALE GENOMIC DNA]</scope>
    <source>
        <strain evidence="1">PWHHKU_190912</strain>
    </source>
</reference>
<evidence type="ECO:0000313" key="1">
    <source>
        <dbReference type="EMBL" id="KAJ4444866.1"/>
    </source>
</evidence>
<dbReference type="Proteomes" id="UP001148838">
    <property type="component" value="Unassembled WGS sequence"/>
</dbReference>
<name>A0ABQ8TE63_PERAM</name>
<keyword evidence="2" id="KW-1185">Reference proteome</keyword>
<accession>A0ABQ8TE63</accession>
<sequence>MDVTTPYNPGKVGCAAYSRARDIRGNTYAVWSAAQCHYLRCNNIELPGRLFERVQGRCGTILVSTCKLCAEQIEKNESIELRVVIKYFIKKGMSPTEIKADVDASLSEFAAEYVNIEGYARYCYCGCHRYNTRTLKRYIGCLKAINTLRDDSIDQKKCYRKYACKILRLNDTVKQEDINDYSFEERRCNTAVYLSFQEYHGFQNEIRSTQLRHVVSQCRKKRYSVFLISENKAIVDERFRNSKEQDHKSVIGHEGQAAAQRIVGMGCFYGKLRKSDMIELCCHNPGDLRNYAVKLTGFLELGKDAATLPPRAFDGHLSIILNEGCDWLLTIEDKISVTDFHLFPALKAALSGRHFQNNDEMEQTVRQFLASQGTEFYE</sequence>
<evidence type="ECO:0000313" key="2">
    <source>
        <dbReference type="Proteomes" id="UP001148838"/>
    </source>
</evidence>
<dbReference type="InterPro" id="IPR036397">
    <property type="entry name" value="RNaseH_sf"/>
</dbReference>
<proteinExistence type="predicted"/>
<organism evidence="1 2">
    <name type="scientific">Periplaneta americana</name>
    <name type="common">American cockroach</name>
    <name type="synonym">Blatta americana</name>
    <dbReference type="NCBI Taxonomy" id="6978"/>
    <lineage>
        <taxon>Eukaryota</taxon>
        <taxon>Metazoa</taxon>
        <taxon>Ecdysozoa</taxon>
        <taxon>Arthropoda</taxon>
        <taxon>Hexapoda</taxon>
        <taxon>Insecta</taxon>
        <taxon>Pterygota</taxon>
        <taxon>Neoptera</taxon>
        <taxon>Polyneoptera</taxon>
        <taxon>Dictyoptera</taxon>
        <taxon>Blattodea</taxon>
        <taxon>Blattoidea</taxon>
        <taxon>Blattidae</taxon>
        <taxon>Blattinae</taxon>
        <taxon>Periplaneta</taxon>
    </lineage>
</organism>
<dbReference type="Gene3D" id="3.30.420.10">
    <property type="entry name" value="Ribonuclease H-like superfamily/Ribonuclease H"/>
    <property type="match status" value="1"/>
</dbReference>
<dbReference type="EMBL" id="JAJSOF020000011">
    <property type="protein sequence ID" value="KAJ4444866.1"/>
    <property type="molecule type" value="Genomic_DNA"/>
</dbReference>